<sequence>MPVFETERASRISSRFSSSIIVSNEVINGEDVTVFRSKQSIPYLKDQVFDYYCANFQVKIFEFECDENGTVLKFKLD</sequence>
<evidence type="ECO:0000313" key="1">
    <source>
        <dbReference type="EMBL" id="SMQ12765.1"/>
    </source>
</evidence>
<keyword evidence="3" id="KW-1185">Reference proteome</keyword>
<reference evidence="2 3" key="2">
    <citation type="submission" date="2017-06" db="EMBL/GenBank/DDBJ databases">
        <authorList>
            <person name="Kim H.J."/>
            <person name="Triplett B.A."/>
        </authorList>
    </citation>
    <scope>NUCLEOTIDE SEQUENCE [LARGE SCALE GENOMIC DNA]</scope>
    <source>
        <strain evidence="2">Kingella_eburonensis</strain>
    </source>
</reference>
<reference evidence="1" key="1">
    <citation type="submission" date="2017-05" db="EMBL/GenBank/DDBJ databases">
        <authorList>
            <person name="Song R."/>
            <person name="Chenine A.L."/>
            <person name="Ruprecht R.M."/>
        </authorList>
    </citation>
    <scope>NUCLEOTIDE SEQUENCE</scope>
    <source>
        <strain evidence="1">Kingella_eburonensis</strain>
    </source>
</reference>
<dbReference type="EMBL" id="FXUV01000030">
    <property type="protein sequence ID" value="SMQ12765.1"/>
    <property type="molecule type" value="Genomic_DNA"/>
</dbReference>
<name>A0A238TGG7_9NEIS</name>
<evidence type="ECO:0000313" key="3">
    <source>
        <dbReference type="Proteomes" id="UP000215450"/>
    </source>
</evidence>
<proteinExistence type="predicted"/>
<gene>
    <name evidence="1" type="ORF">KEBURONENSIS_00341</name>
    <name evidence="2" type="ORF">KEBURONENSIS_00617</name>
</gene>
<dbReference type="Proteomes" id="UP000215450">
    <property type="component" value="Unassembled WGS sequence"/>
</dbReference>
<organism evidence="2 3">
    <name type="scientific">Kingella negevensis</name>
    <dbReference type="NCBI Taxonomy" id="1522312"/>
    <lineage>
        <taxon>Bacteria</taxon>
        <taxon>Pseudomonadati</taxon>
        <taxon>Pseudomonadota</taxon>
        <taxon>Betaproteobacteria</taxon>
        <taxon>Neisseriales</taxon>
        <taxon>Neisseriaceae</taxon>
        <taxon>Kingella</taxon>
    </lineage>
</organism>
<dbReference type="AlphaFoldDB" id="A0A238TGG7"/>
<dbReference type="STRING" id="1522312.GCA_900177895_00239"/>
<protein>
    <submittedName>
        <fullName evidence="2">Uncharacterized protein</fullName>
    </submittedName>
</protein>
<evidence type="ECO:0000313" key="2">
    <source>
        <dbReference type="EMBL" id="SNB84346.1"/>
    </source>
</evidence>
<accession>A0A238TGG7</accession>
<dbReference type="EMBL" id="FXUV02000087">
    <property type="protein sequence ID" value="SNB84346.1"/>
    <property type="molecule type" value="Genomic_DNA"/>
</dbReference>
<dbReference type="GeneID" id="93263262"/>
<dbReference type="RefSeq" id="WP_230478942.1">
    <property type="nucleotide sequence ID" value="NZ_FXUV02000087.1"/>
</dbReference>